<sequence length="299" mass="33649">MSIQASIKVMSLGVTRGLTITKGSNINLKRLENGEMKHLSLREVVGVLYYYKRTNLSKDSAIIKYAQELLPIKSVDSIQDAIDIIQCYSYMADMGVVDDLFYEKLVQVVNGLPLIPQLDKALVCQKVMSVLSPSSTLSEVGSSDKCINLLTYTLLSYRFLKTNLLPSPDQNKLAHLCRLVRRHLPKNEIELKVYQDPNLVFGHLSGNSLYIPSYLLENSGHVKPVPEIGEWFVIMGTNSSKSIDEGQISNVDELLFGKRLIKKNQLTALGYKIIVVSSNDLIIHQDRISETILRWSFET</sequence>
<name>A0A7R8CR24_LEPSM</name>
<evidence type="ECO:0000313" key="1">
    <source>
        <dbReference type="EMBL" id="CAF2866934.1"/>
    </source>
</evidence>
<evidence type="ECO:0000313" key="2">
    <source>
        <dbReference type="Proteomes" id="UP000675881"/>
    </source>
</evidence>
<gene>
    <name evidence="1" type="ORF">LSAA_6614</name>
</gene>
<dbReference type="Proteomes" id="UP000675881">
    <property type="component" value="Chromosome 2"/>
</dbReference>
<dbReference type="AlphaFoldDB" id="A0A7R8CR24"/>
<protein>
    <submittedName>
        <fullName evidence="1">(salmon louse) hypothetical protein</fullName>
    </submittedName>
</protein>
<accession>A0A7R8CR24</accession>
<reference evidence="1" key="1">
    <citation type="submission" date="2021-02" db="EMBL/GenBank/DDBJ databases">
        <authorList>
            <person name="Bekaert M."/>
        </authorList>
    </citation>
    <scope>NUCLEOTIDE SEQUENCE</scope>
    <source>
        <strain evidence="1">IoA-00</strain>
    </source>
</reference>
<keyword evidence="2" id="KW-1185">Reference proteome</keyword>
<dbReference type="EMBL" id="HG994581">
    <property type="protein sequence ID" value="CAF2866934.1"/>
    <property type="molecule type" value="Genomic_DNA"/>
</dbReference>
<proteinExistence type="predicted"/>
<organism evidence="1 2">
    <name type="scientific">Lepeophtheirus salmonis</name>
    <name type="common">Salmon louse</name>
    <name type="synonym">Caligus salmonis</name>
    <dbReference type="NCBI Taxonomy" id="72036"/>
    <lineage>
        <taxon>Eukaryota</taxon>
        <taxon>Metazoa</taxon>
        <taxon>Ecdysozoa</taxon>
        <taxon>Arthropoda</taxon>
        <taxon>Crustacea</taxon>
        <taxon>Multicrustacea</taxon>
        <taxon>Hexanauplia</taxon>
        <taxon>Copepoda</taxon>
        <taxon>Siphonostomatoida</taxon>
        <taxon>Caligidae</taxon>
        <taxon>Lepeophtheirus</taxon>
    </lineage>
</organism>